<gene>
    <name evidence="1" type="ORF">CC84DRAFT_218000</name>
</gene>
<sequence length="88" mass="9401">MNDNLQPSDLICSADLDKCTAHAPQNVAPWPCEVFFTPIRLCIFVGESGATPKAPNFGDAPKLRLSLRRPTARNACAPAGNLHGKATL</sequence>
<dbReference type="EMBL" id="KV441557">
    <property type="protein sequence ID" value="OAG01764.1"/>
    <property type="molecule type" value="Genomic_DNA"/>
</dbReference>
<proteinExistence type="predicted"/>
<organism evidence="1 2">
    <name type="scientific">Paraphaeosphaeria sporulosa</name>
    <dbReference type="NCBI Taxonomy" id="1460663"/>
    <lineage>
        <taxon>Eukaryota</taxon>
        <taxon>Fungi</taxon>
        <taxon>Dikarya</taxon>
        <taxon>Ascomycota</taxon>
        <taxon>Pezizomycotina</taxon>
        <taxon>Dothideomycetes</taxon>
        <taxon>Pleosporomycetidae</taxon>
        <taxon>Pleosporales</taxon>
        <taxon>Massarineae</taxon>
        <taxon>Didymosphaeriaceae</taxon>
        <taxon>Paraphaeosphaeria</taxon>
    </lineage>
</organism>
<reference evidence="1 2" key="1">
    <citation type="submission" date="2016-05" db="EMBL/GenBank/DDBJ databases">
        <title>Comparative analysis of secretome profiles of manganese(II)-oxidizing ascomycete fungi.</title>
        <authorList>
            <consortium name="DOE Joint Genome Institute"/>
            <person name="Zeiner C.A."/>
            <person name="Purvine S.O."/>
            <person name="Zink E.M."/>
            <person name="Wu S."/>
            <person name="Pasa-Tolic L."/>
            <person name="Chaput D.L."/>
            <person name="Haridas S."/>
            <person name="Grigoriev I.V."/>
            <person name="Santelli C.M."/>
            <person name="Hansel C.M."/>
        </authorList>
    </citation>
    <scope>NUCLEOTIDE SEQUENCE [LARGE SCALE GENOMIC DNA]</scope>
    <source>
        <strain evidence="1 2">AP3s5-JAC2a</strain>
    </source>
</reference>
<accession>A0A177C1V0</accession>
<name>A0A177C1V0_9PLEO</name>
<evidence type="ECO:0000313" key="2">
    <source>
        <dbReference type="Proteomes" id="UP000077069"/>
    </source>
</evidence>
<protein>
    <submittedName>
        <fullName evidence="1">Uncharacterized protein</fullName>
    </submittedName>
</protein>
<dbReference type="RefSeq" id="XP_018032129.1">
    <property type="nucleotide sequence ID" value="XM_018185617.1"/>
</dbReference>
<dbReference type="Proteomes" id="UP000077069">
    <property type="component" value="Unassembled WGS sequence"/>
</dbReference>
<evidence type="ECO:0000313" key="1">
    <source>
        <dbReference type="EMBL" id="OAG01764.1"/>
    </source>
</evidence>
<keyword evidence="2" id="KW-1185">Reference proteome</keyword>
<dbReference type="GeneID" id="28769103"/>
<dbReference type="AlphaFoldDB" id="A0A177C1V0"/>
<dbReference type="InParanoid" id="A0A177C1V0"/>